<name>A0A0G4F1U6_VITBC</name>
<dbReference type="Proteomes" id="UP000041254">
    <property type="component" value="Unassembled WGS sequence"/>
</dbReference>
<evidence type="ECO:0000313" key="2">
    <source>
        <dbReference type="EMBL" id="CEM05723.1"/>
    </source>
</evidence>
<dbReference type="EMBL" id="CDMY01000363">
    <property type="protein sequence ID" value="CEM05723.1"/>
    <property type="molecule type" value="Genomic_DNA"/>
</dbReference>
<proteinExistence type="predicted"/>
<protein>
    <submittedName>
        <fullName evidence="2">Uncharacterized protein</fullName>
    </submittedName>
</protein>
<dbReference type="InterPro" id="IPR036770">
    <property type="entry name" value="Ankyrin_rpt-contain_sf"/>
</dbReference>
<keyword evidence="3" id="KW-1185">Reference proteome</keyword>
<dbReference type="VEuPathDB" id="CryptoDB:Vbra_5541"/>
<dbReference type="AlphaFoldDB" id="A0A0G4F1U6"/>
<feature type="region of interest" description="Disordered" evidence="1">
    <location>
        <begin position="211"/>
        <end position="232"/>
    </location>
</feature>
<evidence type="ECO:0000256" key="1">
    <source>
        <dbReference type="SAM" id="MobiDB-lite"/>
    </source>
</evidence>
<dbReference type="PhylomeDB" id="A0A0G4F1U6"/>
<organism evidence="2 3">
    <name type="scientific">Vitrella brassicaformis (strain CCMP3155)</name>
    <dbReference type="NCBI Taxonomy" id="1169540"/>
    <lineage>
        <taxon>Eukaryota</taxon>
        <taxon>Sar</taxon>
        <taxon>Alveolata</taxon>
        <taxon>Colpodellida</taxon>
        <taxon>Vitrellaceae</taxon>
        <taxon>Vitrella</taxon>
    </lineage>
</organism>
<dbReference type="Gene3D" id="1.25.40.20">
    <property type="entry name" value="Ankyrin repeat-containing domain"/>
    <property type="match status" value="1"/>
</dbReference>
<dbReference type="OrthoDB" id="1577640at2759"/>
<reference evidence="2 3" key="1">
    <citation type="submission" date="2014-11" db="EMBL/GenBank/DDBJ databases">
        <authorList>
            <person name="Zhu J."/>
            <person name="Qi W."/>
            <person name="Song R."/>
        </authorList>
    </citation>
    <scope>NUCLEOTIDE SEQUENCE [LARGE SCALE GENOMIC DNA]</scope>
</reference>
<gene>
    <name evidence="2" type="ORF">Vbra_5541</name>
</gene>
<evidence type="ECO:0000313" key="3">
    <source>
        <dbReference type="Proteomes" id="UP000041254"/>
    </source>
</evidence>
<accession>A0A0G4F1U6</accession>
<sequence length="381" mass="41283">MWRKDREPVLVLFTVAASGIRHRVLMWTARTATPSSAQTDLSSDATSSAMAEPYASTVPELAAGFLDGPEAAGVMRALLDAAAPMEPRSGSVRGPLCLAVRNGRWELIDLLLARGASVAGMELLAEMRFHHIKEPAKVLRAVKMLGQRDESVLVEEAERDEEGAMQPIHRFCRHPLADASCQERLIDYIVDTLGEDVVNALDSSGRRPLQHALPLKGPRQGPRHRASAVEGARSATPERLYRYGAATQCCIWATEVVTLIGHLAPDPPPRIPIGDRPIGDRINNAVQQYVREGNRVICQPAAAQQQGPLHGNGRVVGGQGGIAPLWCFAVDGRRVGICEMLYRAVRAEASDYGIHVTIPRPHGANDDERVFNSYAVARGGG</sequence>
<dbReference type="SUPFAM" id="SSF48403">
    <property type="entry name" value="Ankyrin repeat"/>
    <property type="match status" value="1"/>
</dbReference>
<dbReference type="InParanoid" id="A0A0G4F1U6"/>